<feature type="domain" description="GGDEF" evidence="5">
    <location>
        <begin position="179"/>
        <end position="311"/>
    </location>
</feature>
<evidence type="ECO:0000256" key="2">
    <source>
        <dbReference type="ARBA" id="ARBA00022636"/>
    </source>
</evidence>
<dbReference type="RefSeq" id="WP_075066799.1">
    <property type="nucleotide sequence ID" value="NZ_LKAJ02000001.1"/>
</dbReference>
<dbReference type="SMART" id="SM00052">
    <property type="entry name" value="EAL"/>
    <property type="match status" value="1"/>
</dbReference>
<dbReference type="InterPro" id="IPR001633">
    <property type="entry name" value="EAL_dom"/>
</dbReference>
<dbReference type="CDD" id="cd01948">
    <property type="entry name" value="EAL"/>
    <property type="match status" value="1"/>
</dbReference>
<dbReference type="Gene3D" id="3.30.70.270">
    <property type="match status" value="1"/>
</dbReference>
<proteinExistence type="predicted"/>
<dbReference type="STRING" id="295108.HT99x_02178"/>
<reference evidence="7" key="2">
    <citation type="journal article" date="2016" name="Genome Announc.">
        <title>Draft Genome Sequences of Two Novel Amoeba-Resistant Intranuclear Bacteria, 'Candidatus Berkiella cookevillensis' and 'Candidatus Berkiella aquae'.</title>
        <authorList>
            <person name="Mehari Y.T."/>
            <person name="Arivett B.A."/>
            <person name="Farone A.L."/>
            <person name="Gunderson J.H."/>
            <person name="Farone M.B."/>
        </authorList>
    </citation>
    <scope>NUCLEOTIDE SEQUENCE</scope>
    <source>
        <strain evidence="7">HT99</strain>
    </source>
</reference>
<keyword evidence="2" id="KW-0973">c-di-GMP</keyword>
<dbReference type="Proteomes" id="UP000051497">
    <property type="component" value="Unassembled WGS sequence"/>
</dbReference>
<dbReference type="SUPFAM" id="SSF141868">
    <property type="entry name" value="EAL domain-like"/>
    <property type="match status" value="1"/>
</dbReference>
<dbReference type="NCBIfam" id="TIGR00254">
    <property type="entry name" value="GGDEF"/>
    <property type="match status" value="1"/>
</dbReference>
<dbReference type="Pfam" id="PF00563">
    <property type="entry name" value="EAL"/>
    <property type="match status" value="1"/>
</dbReference>
<dbReference type="InterPro" id="IPR035919">
    <property type="entry name" value="EAL_sf"/>
</dbReference>
<sequence length="576" mass="65798">MTVIIWQSIALLLAATTALFFYIAVRLRNAIRLSLVREERAYQELLDFPGANPNPVMRVNKLGVLLYANPSSQYIMMTWKVGLNEKLPPEWREIIRQVIQSNKPQEIEMKSGELSFLLNIVPIHGGYVSIFGLNVTILKAVEQELKQRTTTDAVTKLPNRVIFGQNLTMEINHAKSIKAKMSIFILRLDDYFEILNSYGQEVTEAYLLEFCNRLQMFTVNESTIARISDNEFGMISPQIRDASQAASYIQALIEITTVPYQVLDKNIFTTVSVGICFYPNDGETNDVLTRNAQLAVNRTSSTRNQYEFFQRGMIDQLQIKRNIISDLHKALENNEFVLFYQPQINLKTQTMVSCESLIRWNHPEKGFISPFFFMTAAEETHLIVPIGEWVLRAACIQAKNWQNAGYPPIKVAVNVSARQLFQTDIVALVRFVLKETQLAPEWLEIELTESVLAQDMNLAIEIMKDLKSLGVDLALDDFGTGYSSLSYLMQFQVDKLKIDRSFIKGIEDATEGHALTRGIIDLGHSINLKVIAEGVETKAQLQYLKQHNCDLIQGYYFAQPQPAEKFEEFFKKNWNN</sequence>
<dbReference type="AlphaFoldDB" id="A0A0Q9YX28"/>
<reference evidence="6" key="1">
    <citation type="submission" date="2015-09" db="EMBL/GenBank/DDBJ databases">
        <title>Draft Genome Sequences of Two Novel Amoeba-resistant Intranuclear Bacteria, Candidatus Berkiella cookevillensis and Candidatus Berkiella aquae.</title>
        <authorList>
            <person name="Mehari Y.T."/>
            <person name="Arivett B.A."/>
            <person name="Farone A.L."/>
            <person name="Gunderson J.H."/>
            <person name="Farone M.B."/>
        </authorList>
    </citation>
    <scope>NUCLEOTIDE SEQUENCE [LARGE SCALE GENOMIC DNA]</scope>
    <source>
        <strain evidence="6">HT99</strain>
    </source>
</reference>
<evidence type="ECO:0000256" key="1">
    <source>
        <dbReference type="ARBA" id="ARBA00012282"/>
    </source>
</evidence>
<feature type="transmembrane region" description="Helical" evidence="3">
    <location>
        <begin position="6"/>
        <end position="25"/>
    </location>
</feature>
<dbReference type="FunFam" id="3.20.20.450:FF:000001">
    <property type="entry name" value="Cyclic di-GMP phosphodiesterase yahA"/>
    <property type="match status" value="1"/>
</dbReference>
<evidence type="ECO:0000313" key="6">
    <source>
        <dbReference type="EMBL" id="KRG20691.1"/>
    </source>
</evidence>
<keyword evidence="8" id="KW-1185">Reference proteome</keyword>
<dbReference type="PROSITE" id="PS50887">
    <property type="entry name" value="GGDEF"/>
    <property type="match status" value="1"/>
</dbReference>
<dbReference type="InterPro" id="IPR043128">
    <property type="entry name" value="Rev_trsase/Diguanyl_cyclase"/>
</dbReference>
<dbReference type="InterPro" id="IPR029787">
    <property type="entry name" value="Nucleotide_cyclase"/>
</dbReference>
<dbReference type="OrthoDB" id="9804951at2"/>
<keyword evidence="3" id="KW-0812">Transmembrane</keyword>
<keyword evidence="3" id="KW-0472">Membrane</keyword>
<dbReference type="CDD" id="cd01949">
    <property type="entry name" value="GGDEF"/>
    <property type="match status" value="1"/>
</dbReference>
<name>A0A0Q9YX28_9GAMM</name>
<dbReference type="EMBL" id="LKAJ02000001">
    <property type="protein sequence ID" value="MCS5710720.1"/>
    <property type="molecule type" value="Genomic_DNA"/>
</dbReference>
<protein>
    <recommendedName>
        <fullName evidence="1">cyclic-guanylate-specific phosphodiesterase</fullName>
        <ecNumber evidence="1">3.1.4.52</ecNumber>
    </recommendedName>
</protein>
<dbReference type="PATRIC" id="fig|1590043.3.peg.2224"/>
<evidence type="ECO:0000259" key="4">
    <source>
        <dbReference type="PROSITE" id="PS50883"/>
    </source>
</evidence>
<comment type="caution">
    <text evidence="6">The sequence shown here is derived from an EMBL/GenBank/DDBJ whole genome shotgun (WGS) entry which is preliminary data.</text>
</comment>
<reference evidence="7" key="3">
    <citation type="submission" date="2021-06" db="EMBL/GenBank/DDBJ databases">
        <title>Genomic Description and Analysis of Intracellular Bacteria, Candidatus Berkiella cookevillensis and Candidatus Berkiella aquae.</title>
        <authorList>
            <person name="Kidane D.T."/>
            <person name="Mehari Y.T."/>
            <person name="Rice F.C."/>
            <person name="Arivett B.A."/>
            <person name="Farone A.L."/>
            <person name="Berk S.G."/>
            <person name="Farone M.B."/>
        </authorList>
    </citation>
    <scope>NUCLEOTIDE SEQUENCE</scope>
    <source>
        <strain evidence="7">HT99</strain>
    </source>
</reference>
<evidence type="ECO:0000259" key="5">
    <source>
        <dbReference type="PROSITE" id="PS50887"/>
    </source>
</evidence>
<gene>
    <name evidence="6" type="primary">cph2_3</name>
    <name evidence="7" type="ORF">HT99x_004710</name>
    <name evidence="6" type="ORF">HT99x_02178</name>
</gene>
<dbReference type="InterPro" id="IPR050706">
    <property type="entry name" value="Cyclic-di-GMP_PDE-like"/>
</dbReference>
<dbReference type="SMART" id="SM00267">
    <property type="entry name" value="GGDEF"/>
    <property type="match status" value="1"/>
</dbReference>
<organism evidence="6">
    <name type="scientific">Candidatus Berkiella aquae</name>
    <dbReference type="NCBI Taxonomy" id="295108"/>
    <lineage>
        <taxon>Bacteria</taxon>
        <taxon>Pseudomonadati</taxon>
        <taxon>Pseudomonadota</taxon>
        <taxon>Gammaproteobacteria</taxon>
        <taxon>Candidatus Berkiellales</taxon>
        <taxon>Candidatus Berkiellaceae</taxon>
        <taxon>Candidatus Berkiella</taxon>
    </lineage>
</organism>
<dbReference type="Gene3D" id="3.20.20.450">
    <property type="entry name" value="EAL domain"/>
    <property type="match status" value="1"/>
</dbReference>
<evidence type="ECO:0000256" key="3">
    <source>
        <dbReference type="SAM" id="Phobius"/>
    </source>
</evidence>
<feature type="transmembrane region" description="Helical" evidence="3">
    <location>
        <begin position="116"/>
        <end position="138"/>
    </location>
</feature>
<evidence type="ECO:0000313" key="8">
    <source>
        <dbReference type="Proteomes" id="UP000051497"/>
    </source>
</evidence>
<dbReference type="PROSITE" id="PS50883">
    <property type="entry name" value="EAL"/>
    <property type="match status" value="1"/>
</dbReference>
<keyword evidence="3" id="KW-1133">Transmembrane helix</keyword>
<dbReference type="PANTHER" id="PTHR33121">
    <property type="entry name" value="CYCLIC DI-GMP PHOSPHODIESTERASE PDEF"/>
    <property type="match status" value="1"/>
</dbReference>
<accession>A0A0Q9YX28</accession>
<feature type="domain" description="EAL" evidence="4">
    <location>
        <begin position="320"/>
        <end position="574"/>
    </location>
</feature>
<dbReference type="EC" id="3.1.4.52" evidence="1"/>
<dbReference type="GO" id="GO:0071111">
    <property type="term" value="F:cyclic-guanylate-specific phosphodiesterase activity"/>
    <property type="evidence" value="ECO:0007669"/>
    <property type="project" value="UniProtKB-EC"/>
</dbReference>
<evidence type="ECO:0000313" key="7">
    <source>
        <dbReference type="EMBL" id="MCS5710720.1"/>
    </source>
</evidence>
<dbReference type="Pfam" id="PF00990">
    <property type="entry name" value="GGDEF"/>
    <property type="match status" value="1"/>
</dbReference>
<dbReference type="PANTHER" id="PTHR33121:SF70">
    <property type="entry name" value="SIGNALING PROTEIN YKOW"/>
    <property type="match status" value="1"/>
</dbReference>
<dbReference type="EMBL" id="LKAJ01000009">
    <property type="protein sequence ID" value="KRG20691.1"/>
    <property type="molecule type" value="Genomic_DNA"/>
</dbReference>
<dbReference type="SUPFAM" id="SSF55073">
    <property type="entry name" value="Nucleotide cyclase"/>
    <property type="match status" value="1"/>
</dbReference>
<dbReference type="InterPro" id="IPR000160">
    <property type="entry name" value="GGDEF_dom"/>
</dbReference>